<dbReference type="OMA" id="PINSFWH"/>
<dbReference type="RefSeq" id="XP_008045426.1">
    <property type="nucleotide sequence ID" value="XM_008047235.1"/>
</dbReference>
<keyword evidence="2" id="KW-1185">Reference proteome</keyword>
<dbReference type="GeneID" id="19408936"/>
<gene>
    <name evidence="1" type="ORF">TRAVEDRAFT_136838</name>
</gene>
<name>R7SAA4_TRAVS</name>
<sequence>QNIARLRKRWNSPMYAFFKAEVDIEYVDGRRSHVFTCARKSCDFTTRRYLDTGDRSTGNLQKHAIGCWGEEAVMRAKETASEEEACHAIVESIEKTGHISTFFSRKKKGKVTYSHMQHTREETR</sequence>
<proteinExistence type="predicted"/>
<dbReference type="EMBL" id="JH711798">
    <property type="protein sequence ID" value="EIW51899.1"/>
    <property type="molecule type" value="Genomic_DNA"/>
</dbReference>
<dbReference type="OrthoDB" id="2748260at2759"/>
<organism evidence="1 2">
    <name type="scientific">Trametes versicolor (strain FP-101664)</name>
    <name type="common">White-rot fungus</name>
    <name type="synonym">Coriolus versicolor</name>
    <dbReference type="NCBI Taxonomy" id="717944"/>
    <lineage>
        <taxon>Eukaryota</taxon>
        <taxon>Fungi</taxon>
        <taxon>Dikarya</taxon>
        <taxon>Basidiomycota</taxon>
        <taxon>Agaricomycotina</taxon>
        <taxon>Agaricomycetes</taxon>
        <taxon>Polyporales</taxon>
        <taxon>Polyporaceae</taxon>
        <taxon>Trametes</taxon>
    </lineage>
</organism>
<dbReference type="AlphaFoldDB" id="R7SAA4"/>
<dbReference type="Proteomes" id="UP000054317">
    <property type="component" value="Unassembled WGS sequence"/>
</dbReference>
<dbReference type="KEGG" id="tvs:TRAVEDRAFT_136838"/>
<evidence type="ECO:0000313" key="2">
    <source>
        <dbReference type="Proteomes" id="UP000054317"/>
    </source>
</evidence>
<accession>R7SAA4</accession>
<reference evidence="2" key="1">
    <citation type="journal article" date="2012" name="Science">
        <title>The Paleozoic origin of enzymatic lignin decomposition reconstructed from 31 fungal genomes.</title>
        <authorList>
            <person name="Floudas D."/>
            <person name="Binder M."/>
            <person name="Riley R."/>
            <person name="Barry K."/>
            <person name="Blanchette R.A."/>
            <person name="Henrissat B."/>
            <person name="Martinez A.T."/>
            <person name="Otillar R."/>
            <person name="Spatafora J.W."/>
            <person name="Yadav J.S."/>
            <person name="Aerts A."/>
            <person name="Benoit I."/>
            <person name="Boyd A."/>
            <person name="Carlson A."/>
            <person name="Copeland A."/>
            <person name="Coutinho P.M."/>
            <person name="de Vries R.P."/>
            <person name="Ferreira P."/>
            <person name="Findley K."/>
            <person name="Foster B."/>
            <person name="Gaskell J."/>
            <person name="Glotzer D."/>
            <person name="Gorecki P."/>
            <person name="Heitman J."/>
            <person name="Hesse C."/>
            <person name="Hori C."/>
            <person name="Igarashi K."/>
            <person name="Jurgens J.A."/>
            <person name="Kallen N."/>
            <person name="Kersten P."/>
            <person name="Kohler A."/>
            <person name="Kuees U."/>
            <person name="Kumar T.K.A."/>
            <person name="Kuo A."/>
            <person name="LaButti K."/>
            <person name="Larrondo L.F."/>
            <person name="Lindquist E."/>
            <person name="Ling A."/>
            <person name="Lombard V."/>
            <person name="Lucas S."/>
            <person name="Lundell T."/>
            <person name="Martin R."/>
            <person name="McLaughlin D.J."/>
            <person name="Morgenstern I."/>
            <person name="Morin E."/>
            <person name="Murat C."/>
            <person name="Nagy L.G."/>
            <person name="Nolan M."/>
            <person name="Ohm R.A."/>
            <person name="Patyshakuliyeva A."/>
            <person name="Rokas A."/>
            <person name="Ruiz-Duenas F.J."/>
            <person name="Sabat G."/>
            <person name="Salamov A."/>
            <person name="Samejima M."/>
            <person name="Schmutz J."/>
            <person name="Slot J.C."/>
            <person name="St John F."/>
            <person name="Stenlid J."/>
            <person name="Sun H."/>
            <person name="Sun S."/>
            <person name="Syed K."/>
            <person name="Tsang A."/>
            <person name="Wiebenga A."/>
            <person name="Young D."/>
            <person name="Pisabarro A."/>
            <person name="Eastwood D.C."/>
            <person name="Martin F."/>
            <person name="Cullen D."/>
            <person name="Grigoriev I.V."/>
            <person name="Hibbett D.S."/>
        </authorList>
    </citation>
    <scope>NUCLEOTIDE SEQUENCE [LARGE SCALE GENOMIC DNA]</scope>
    <source>
        <strain evidence="2">FP-101664</strain>
    </source>
</reference>
<protein>
    <submittedName>
        <fullName evidence="1">Uncharacterized protein</fullName>
    </submittedName>
</protein>
<evidence type="ECO:0000313" key="1">
    <source>
        <dbReference type="EMBL" id="EIW51899.1"/>
    </source>
</evidence>
<feature type="non-terminal residue" evidence="1">
    <location>
        <position position="1"/>
    </location>
</feature>